<sequence length="655" mass="67951">MANKNNVIGKIDSIQGSGDALIIRASGEQVVAQPGMTIFTGDRVIAGTGASVLISTADTGNFGSSGVLFINSAHAAKFDNVLLENIAAEVASSSEENPIDVGVKPINEVVERFNGILPESAIETADESSQSNRVADINLEEEFDPTSAGGDLDNSLRDGNLVSFVERGNEEELPDAGVDTGAFEGPIDTEHPEKIPGSDIETDNGDFPEQKPTGDTSIKTEENEGDDNEPLETTLVTETIILPASAIDDDVTTREDTTLNINVLSNDLNADGATISLPNSTSVNGARLTINGDTISYDPPANFNGTDTFSYTVTNGGTSSTGTVTVNVTSVVDNALPSAVDGSATIAEDSSYVFSAATDFAFSDSDADAFADIRIDTLPVLGNLTLNGLPVSVGDFISVANINAGLLVFTPVANGNGSSYAAFEFSVRDSAGSVSATSNTFTLNVTEDNNDPVNDTNTIAEDTTLTVNASSGVLSNDESNNTSVATYSIAGGASGIAAGSGAQTLPGGAGTIELNADGSYEYVPAADFHGAVPVITYTTNTGQTATLTLTATLVNDNPINTVPALVVTDIDTPFSFTGSGNTVSSADPDTTAPREITTVQLTVTDGTITATTGGGIRICIRRESWVYHVYLIWHRSRNTGIDGHVTVYAYRCLYR</sequence>
<dbReference type="Pfam" id="PF17803">
    <property type="entry name" value="Cadherin_4"/>
    <property type="match status" value="1"/>
</dbReference>
<feature type="region of interest" description="Disordered" evidence="1">
    <location>
        <begin position="169"/>
        <end position="229"/>
    </location>
</feature>
<comment type="caution">
    <text evidence="3">The sequence shown here is derived from an EMBL/GenBank/DDBJ whole genome shotgun (WGS) entry which is preliminary data.</text>
</comment>
<reference evidence="3 4" key="1">
    <citation type="journal article" date="2016" name="Appl. Environ. Microbiol.">
        <title>Lack of Overt Genome Reduction in the Bryostatin-Producing Bryozoan Symbiont "Candidatus Endobugula sertula".</title>
        <authorList>
            <person name="Miller I.J."/>
            <person name="Vanee N."/>
            <person name="Fong S.S."/>
            <person name="Lim-Fong G.E."/>
            <person name="Kwan J.C."/>
        </authorList>
    </citation>
    <scope>NUCLEOTIDE SEQUENCE [LARGE SCALE GENOMIC DNA]</scope>
    <source>
        <strain evidence="3">AB1-4</strain>
    </source>
</reference>
<dbReference type="Proteomes" id="UP000242502">
    <property type="component" value="Unassembled WGS sequence"/>
</dbReference>
<evidence type="ECO:0000259" key="2">
    <source>
        <dbReference type="Pfam" id="PF17803"/>
    </source>
</evidence>
<dbReference type="AlphaFoldDB" id="A0A1D2QTF0"/>
<proteinExistence type="predicted"/>
<protein>
    <recommendedName>
        <fullName evidence="2">RapA2 cadherin-like domain-containing protein</fullName>
    </recommendedName>
</protein>
<accession>A0A1D2QTF0</accession>
<evidence type="ECO:0000313" key="3">
    <source>
        <dbReference type="EMBL" id="ODS24848.1"/>
    </source>
</evidence>
<gene>
    <name evidence="3" type="ORF">AB835_00845</name>
</gene>
<evidence type="ECO:0000313" key="4">
    <source>
        <dbReference type="Proteomes" id="UP000242502"/>
    </source>
</evidence>
<feature type="domain" description="RapA2 cadherin-like" evidence="2">
    <location>
        <begin position="440"/>
        <end position="522"/>
    </location>
</feature>
<dbReference type="Gene3D" id="2.60.40.2810">
    <property type="match status" value="1"/>
</dbReference>
<dbReference type="Pfam" id="PF17963">
    <property type="entry name" value="Big_9"/>
    <property type="match status" value="1"/>
</dbReference>
<dbReference type="STRING" id="62101.AB835_00845"/>
<organism evidence="3 4">
    <name type="scientific">Candidatus Endobugula sertula</name>
    <name type="common">Bugula neritina bacterial symbiont</name>
    <dbReference type="NCBI Taxonomy" id="62101"/>
    <lineage>
        <taxon>Bacteria</taxon>
        <taxon>Pseudomonadati</taxon>
        <taxon>Pseudomonadota</taxon>
        <taxon>Gammaproteobacteria</taxon>
        <taxon>Cellvibrionales</taxon>
        <taxon>Cellvibrionaceae</taxon>
        <taxon>Candidatus Endobugula</taxon>
    </lineage>
</organism>
<evidence type="ECO:0000256" key="1">
    <source>
        <dbReference type="SAM" id="MobiDB-lite"/>
    </source>
</evidence>
<dbReference type="EMBL" id="MDLC01000003">
    <property type="protein sequence ID" value="ODS24848.1"/>
    <property type="molecule type" value="Genomic_DNA"/>
</dbReference>
<name>A0A1D2QTF0_9GAMM</name>
<dbReference type="Gene3D" id="2.60.40.1200">
    <property type="match status" value="1"/>
</dbReference>
<dbReference type="InterPro" id="IPR040853">
    <property type="entry name" value="RapA2_cadherin-like"/>
</dbReference>